<keyword evidence="4" id="KW-0539">Nucleus</keyword>
<feature type="compositionally biased region" description="Polar residues" evidence="6">
    <location>
        <begin position="318"/>
        <end position="329"/>
    </location>
</feature>
<dbReference type="Gene3D" id="3.30.900.10">
    <property type="entry name" value="HORMA domain"/>
    <property type="match status" value="1"/>
</dbReference>
<dbReference type="Pfam" id="PF02301">
    <property type="entry name" value="HORMA"/>
    <property type="match status" value="1"/>
</dbReference>
<comment type="subcellular location">
    <subcellularLocation>
        <location evidence="2">Chromosome</location>
    </subcellularLocation>
    <subcellularLocation>
        <location evidence="1">Nucleus</location>
    </subcellularLocation>
</comment>
<feature type="compositionally biased region" description="Low complexity" evidence="6">
    <location>
        <begin position="333"/>
        <end position="349"/>
    </location>
</feature>
<evidence type="ECO:0000256" key="1">
    <source>
        <dbReference type="ARBA" id="ARBA00004123"/>
    </source>
</evidence>
<evidence type="ECO:0000256" key="5">
    <source>
        <dbReference type="ARBA" id="ARBA00023254"/>
    </source>
</evidence>
<dbReference type="InterPro" id="IPR051294">
    <property type="entry name" value="HORMA_MeioticProgression"/>
</dbReference>
<evidence type="ECO:0000256" key="2">
    <source>
        <dbReference type="ARBA" id="ARBA00004286"/>
    </source>
</evidence>
<dbReference type="Proteomes" id="UP001303046">
    <property type="component" value="Unassembled WGS sequence"/>
</dbReference>
<dbReference type="InterPro" id="IPR003511">
    <property type="entry name" value="HORMA_dom"/>
</dbReference>
<keyword evidence="9" id="KW-1185">Reference proteome</keyword>
<evidence type="ECO:0000313" key="8">
    <source>
        <dbReference type="EMBL" id="KAK6758909.1"/>
    </source>
</evidence>
<feature type="domain" description="HORMA" evidence="7">
    <location>
        <begin position="34"/>
        <end position="238"/>
    </location>
</feature>
<reference evidence="8 9" key="1">
    <citation type="submission" date="2023-08" db="EMBL/GenBank/DDBJ databases">
        <title>A Necator americanus chromosomal reference genome.</title>
        <authorList>
            <person name="Ilik V."/>
            <person name="Petrzelkova K.J."/>
            <person name="Pardy F."/>
            <person name="Fuh T."/>
            <person name="Niatou-Singa F.S."/>
            <person name="Gouil Q."/>
            <person name="Baker L."/>
            <person name="Ritchie M.E."/>
            <person name="Jex A.R."/>
            <person name="Gazzola D."/>
            <person name="Li H."/>
            <person name="Toshio Fujiwara R."/>
            <person name="Zhan B."/>
            <person name="Aroian R.V."/>
            <person name="Pafco B."/>
            <person name="Schwarz E.M."/>
        </authorList>
    </citation>
    <scope>NUCLEOTIDE SEQUENCE [LARGE SCALE GENOMIC DNA]</scope>
    <source>
        <strain evidence="8 9">Aroian</strain>
        <tissue evidence="8">Whole animal</tissue>
    </source>
</reference>
<dbReference type="EMBL" id="JAVFWL010000005">
    <property type="protein sequence ID" value="KAK6758909.1"/>
    <property type="molecule type" value="Genomic_DNA"/>
</dbReference>
<accession>A0ABR1E8A0</accession>
<dbReference type="PROSITE" id="PS50815">
    <property type="entry name" value="HORMA"/>
    <property type="match status" value="1"/>
</dbReference>
<protein>
    <recommendedName>
        <fullName evidence="7">HORMA domain-containing protein</fullName>
    </recommendedName>
</protein>
<name>A0ABR1E8A0_NECAM</name>
<comment type="caution">
    <text evidence="8">The sequence shown here is derived from an EMBL/GenBank/DDBJ whole genome shotgun (WGS) entry which is preliminary data.</text>
</comment>
<evidence type="ECO:0000256" key="6">
    <source>
        <dbReference type="SAM" id="MobiDB-lite"/>
    </source>
</evidence>
<organism evidence="8 9">
    <name type="scientific">Necator americanus</name>
    <name type="common">Human hookworm</name>
    <dbReference type="NCBI Taxonomy" id="51031"/>
    <lineage>
        <taxon>Eukaryota</taxon>
        <taxon>Metazoa</taxon>
        <taxon>Ecdysozoa</taxon>
        <taxon>Nematoda</taxon>
        <taxon>Chromadorea</taxon>
        <taxon>Rhabditida</taxon>
        <taxon>Rhabditina</taxon>
        <taxon>Rhabditomorpha</taxon>
        <taxon>Strongyloidea</taxon>
        <taxon>Ancylostomatidae</taxon>
        <taxon>Bunostominae</taxon>
        <taxon>Necator</taxon>
    </lineage>
</organism>
<keyword evidence="3" id="KW-0158">Chromosome</keyword>
<feature type="region of interest" description="Disordered" evidence="6">
    <location>
        <begin position="269"/>
        <end position="430"/>
    </location>
</feature>
<evidence type="ECO:0000256" key="3">
    <source>
        <dbReference type="ARBA" id="ARBA00022454"/>
    </source>
</evidence>
<feature type="compositionally biased region" description="Polar residues" evidence="6">
    <location>
        <begin position="384"/>
        <end position="402"/>
    </location>
</feature>
<evidence type="ECO:0000313" key="9">
    <source>
        <dbReference type="Proteomes" id="UP001303046"/>
    </source>
</evidence>
<gene>
    <name evidence="8" type="primary">Necator_chrV.g21046</name>
    <name evidence="8" type="ORF">RB195_016253</name>
</gene>
<feature type="compositionally biased region" description="Basic and acidic residues" evidence="6">
    <location>
        <begin position="303"/>
        <end position="317"/>
    </location>
</feature>
<feature type="compositionally biased region" description="Basic and acidic residues" evidence="6">
    <location>
        <begin position="278"/>
        <end position="290"/>
    </location>
</feature>
<keyword evidence="5" id="KW-0469">Meiosis</keyword>
<evidence type="ECO:0000256" key="4">
    <source>
        <dbReference type="ARBA" id="ARBA00023242"/>
    </source>
</evidence>
<proteinExistence type="predicted"/>
<sequence>MPPPETMLRKSPYKRSIDRKSWVATFPEEISNLSESTIFITRCMYIVFCHILASRRLLPTKVFKKRTIDGDVRAYVMDTNELLGARLMQKFKGVTDAVKQSYLHELILVVSTSEENDKDAIETYMWRMRYIADGDPEAELIHPDGRIMAALRFRGMERLKKELIELLLMIRTLCRETLGPLPAGASSALRITYNQRAPKGYQAPGFYRSPEDPVLRTDAQEIEIAKMQTKHHGALLTVQSVFIDDAYAVGLRLKEIMKLDGLDDSLNESFEEENGAGDDVHRSFGNDTMEKISGAPVEQVDVVEVREGERSGSENGDRNQSPALNSSMIGTRGSSTDATDSGSIAAAAAEVRPRRGRRGKPAVVKVSEDQPIIERAGSPVIVSASPTMSETPNRGLQDDSSCTPPPAKRTPGAIKTGKITPKAAPPRKKK</sequence>
<dbReference type="PANTHER" id="PTHR48225:SF7">
    <property type="entry name" value="MEIOSIS-SPECIFIC PROTEIN HOP1"/>
    <property type="match status" value="1"/>
</dbReference>
<dbReference type="SUPFAM" id="SSF56019">
    <property type="entry name" value="The spindle assembly checkpoint protein mad2"/>
    <property type="match status" value="1"/>
</dbReference>
<evidence type="ECO:0000259" key="7">
    <source>
        <dbReference type="PROSITE" id="PS50815"/>
    </source>
</evidence>
<dbReference type="InterPro" id="IPR036570">
    <property type="entry name" value="HORMA_dom_sf"/>
</dbReference>
<dbReference type="PANTHER" id="PTHR48225">
    <property type="entry name" value="HORMA DOMAIN-CONTAINING PROTEIN 1"/>
    <property type="match status" value="1"/>
</dbReference>